<evidence type="ECO:0000313" key="3">
    <source>
        <dbReference type="Proteomes" id="UP000231019"/>
    </source>
</evidence>
<feature type="compositionally biased region" description="Polar residues" evidence="1">
    <location>
        <begin position="1"/>
        <end position="12"/>
    </location>
</feature>
<evidence type="ECO:0000256" key="1">
    <source>
        <dbReference type="SAM" id="MobiDB-lite"/>
    </source>
</evidence>
<sequence length="211" mass="21735">MGSISAVHTQAQRLPGTRAKEPVQKPPSPPHQPAKEPVQNRLNPHLPAQGQANPDIPFLSEQTGSIVLNESAKTLIEEGSEASVKQTVPVLNRAVTRASSHLGRAATRRASRTLAASVPVIGAGISALGAQDDFKRAAQEKKLNHSLAATAFQASAWLNSFDASIGVWSAGAAATGAGLPIAAGLEVVGWISTGVGFALGVGGEYLSLNQD</sequence>
<gene>
    <name evidence="2" type="ORF">COW36_02755</name>
</gene>
<dbReference type="Proteomes" id="UP000231019">
    <property type="component" value="Unassembled WGS sequence"/>
</dbReference>
<evidence type="ECO:0000313" key="2">
    <source>
        <dbReference type="EMBL" id="PIW19049.1"/>
    </source>
</evidence>
<accession>A0A2M7GA79</accession>
<dbReference type="EMBL" id="PFFQ01000006">
    <property type="protein sequence ID" value="PIW19049.1"/>
    <property type="molecule type" value="Genomic_DNA"/>
</dbReference>
<protein>
    <submittedName>
        <fullName evidence="2">Uncharacterized protein</fullName>
    </submittedName>
</protein>
<organism evidence="2 3">
    <name type="scientific">bacterium (Candidatus Blackallbacteria) CG17_big_fil_post_rev_8_21_14_2_50_48_46</name>
    <dbReference type="NCBI Taxonomy" id="2014261"/>
    <lineage>
        <taxon>Bacteria</taxon>
        <taxon>Candidatus Blackallbacteria</taxon>
    </lineage>
</organism>
<dbReference type="AlphaFoldDB" id="A0A2M7GA79"/>
<proteinExistence type="predicted"/>
<reference evidence="2 3" key="1">
    <citation type="submission" date="2017-09" db="EMBL/GenBank/DDBJ databases">
        <title>Depth-based differentiation of microbial function through sediment-hosted aquifers and enrichment of novel symbionts in the deep terrestrial subsurface.</title>
        <authorList>
            <person name="Probst A.J."/>
            <person name="Ladd B."/>
            <person name="Jarett J.K."/>
            <person name="Geller-Mcgrath D.E."/>
            <person name="Sieber C.M."/>
            <person name="Emerson J.B."/>
            <person name="Anantharaman K."/>
            <person name="Thomas B.C."/>
            <person name="Malmstrom R."/>
            <person name="Stieglmeier M."/>
            <person name="Klingl A."/>
            <person name="Woyke T."/>
            <person name="Ryan C.M."/>
            <person name="Banfield J.F."/>
        </authorList>
    </citation>
    <scope>NUCLEOTIDE SEQUENCE [LARGE SCALE GENOMIC DNA]</scope>
    <source>
        <strain evidence="2">CG17_big_fil_post_rev_8_21_14_2_50_48_46</strain>
    </source>
</reference>
<feature type="region of interest" description="Disordered" evidence="1">
    <location>
        <begin position="1"/>
        <end position="58"/>
    </location>
</feature>
<comment type="caution">
    <text evidence="2">The sequence shown here is derived from an EMBL/GenBank/DDBJ whole genome shotgun (WGS) entry which is preliminary data.</text>
</comment>
<name>A0A2M7GA79_9BACT</name>